<name>A0ABQ7WLD2_SOLTU</name>
<dbReference type="Proteomes" id="UP000826656">
    <property type="component" value="Unassembled WGS sequence"/>
</dbReference>
<dbReference type="EMBL" id="JAIVGD010000001">
    <property type="protein sequence ID" value="KAH0781518.1"/>
    <property type="molecule type" value="Genomic_DNA"/>
</dbReference>
<evidence type="ECO:0000313" key="2">
    <source>
        <dbReference type="Proteomes" id="UP000826656"/>
    </source>
</evidence>
<evidence type="ECO:0000313" key="1">
    <source>
        <dbReference type="EMBL" id="KAH0781518.1"/>
    </source>
</evidence>
<gene>
    <name evidence="1" type="ORF">KY290_001116</name>
</gene>
<sequence length="67" mass="7540">MASVMSSAYLYSKNVLLPPGVRHGRGKILLEPGREVQMFIMRNEGQAVEEESFVMDIGFLILREQGI</sequence>
<reference evidence="1 2" key="1">
    <citation type="journal article" date="2021" name="bioRxiv">
        <title>Chromosome-scale and haplotype-resolved genome assembly of a tetraploid potato cultivar.</title>
        <authorList>
            <person name="Sun H."/>
            <person name="Jiao W.-B."/>
            <person name="Krause K."/>
            <person name="Campoy J.A."/>
            <person name="Goel M."/>
            <person name="Folz-Donahue K."/>
            <person name="Kukat C."/>
            <person name="Huettel B."/>
            <person name="Schneeberger K."/>
        </authorList>
    </citation>
    <scope>NUCLEOTIDE SEQUENCE [LARGE SCALE GENOMIC DNA]</scope>
    <source>
        <strain evidence="1">SolTubOtavaFocal</strain>
        <tissue evidence="1">Leaves</tissue>
    </source>
</reference>
<protein>
    <submittedName>
        <fullName evidence="1">Uncharacterized protein</fullName>
    </submittedName>
</protein>
<comment type="caution">
    <text evidence="1">The sequence shown here is derived from an EMBL/GenBank/DDBJ whole genome shotgun (WGS) entry which is preliminary data.</text>
</comment>
<accession>A0ABQ7WLD2</accession>
<organism evidence="1 2">
    <name type="scientific">Solanum tuberosum</name>
    <name type="common">Potato</name>
    <dbReference type="NCBI Taxonomy" id="4113"/>
    <lineage>
        <taxon>Eukaryota</taxon>
        <taxon>Viridiplantae</taxon>
        <taxon>Streptophyta</taxon>
        <taxon>Embryophyta</taxon>
        <taxon>Tracheophyta</taxon>
        <taxon>Spermatophyta</taxon>
        <taxon>Magnoliopsida</taxon>
        <taxon>eudicotyledons</taxon>
        <taxon>Gunneridae</taxon>
        <taxon>Pentapetalae</taxon>
        <taxon>asterids</taxon>
        <taxon>lamiids</taxon>
        <taxon>Solanales</taxon>
        <taxon>Solanaceae</taxon>
        <taxon>Solanoideae</taxon>
        <taxon>Solaneae</taxon>
        <taxon>Solanum</taxon>
    </lineage>
</organism>
<proteinExistence type="predicted"/>
<keyword evidence="2" id="KW-1185">Reference proteome</keyword>